<evidence type="ECO:0000313" key="2">
    <source>
        <dbReference type="EMBL" id="CDY42393.1"/>
    </source>
</evidence>
<dbReference type="EMBL" id="LK032523">
    <property type="protein sequence ID" value="CDY42393.1"/>
    <property type="molecule type" value="Genomic_DNA"/>
</dbReference>
<dbReference type="Proteomes" id="UP001295469">
    <property type="component" value="Chromosome A08"/>
</dbReference>
<gene>
    <name evidence="2" type="primary">BnaA08g00210D</name>
    <name evidence="1" type="ORF">DARMORV10_A08P00220.1</name>
    <name evidence="2" type="ORF">GSBRNA2T00074679001</name>
</gene>
<evidence type="ECO:0000313" key="1">
    <source>
        <dbReference type="EMBL" id="CAF2210742.1"/>
    </source>
</evidence>
<proteinExistence type="predicted"/>
<reference evidence="1" key="3">
    <citation type="submission" date="2021-01" db="EMBL/GenBank/DDBJ databases">
        <authorList>
            <consortium name="Genoscope - CEA"/>
            <person name="William W."/>
        </authorList>
    </citation>
    <scope>NUCLEOTIDE SEQUENCE</scope>
</reference>
<reference evidence="2" key="2">
    <citation type="submission" date="2014-06" db="EMBL/GenBank/DDBJ databases">
        <authorList>
            <person name="Genoscope - CEA"/>
        </authorList>
    </citation>
    <scope>NUCLEOTIDE SEQUENCE</scope>
</reference>
<dbReference type="Proteomes" id="UP000028999">
    <property type="component" value="Unassembled WGS sequence"/>
</dbReference>
<reference evidence="2 3" key="1">
    <citation type="journal article" date="2014" name="Science">
        <title>Plant genetics. Early allopolyploid evolution in the post-Neolithic Brassica napus oilseed genome.</title>
        <authorList>
            <person name="Chalhoub B."/>
            <person name="Denoeud F."/>
            <person name="Liu S."/>
            <person name="Parkin I.A."/>
            <person name="Tang H."/>
            <person name="Wang X."/>
            <person name="Chiquet J."/>
            <person name="Belcram H."/>
            <person name="Tong C."/>
            <person name="Samans B."/>
            <person name="Correa M."/>
            <person name="Da Silva C."/>
            <person name="Just J."/>
            <person name="Falentin C."/>
            <person name="Koh C.S."/>
            <person name="Le Clainche I."/>
            <person name="Bernard M."/>
            <person name="Bento P."/>
            <person name="Noel B."/>
            <person name="Labadie K."/>
            <person name="Alberti A."/>
            <person name="Charles M."/>
            <person name="Arnaud D."/>
            <person name="Guo H."/>
            <person name="Daviaud C."/>
            <person name="Alamery S."/>
            <person name="Jabbari K."/>
            <person name="Zhao M."/>
            <person name="Edger P.P."/>
            <person name="Chelaifa H."/>
            <person name="Tack D."/>
            <person name="Lassalle G."/>
            <person name="Mestiri I."/>
            <person name="Schnel N."/>
            <person name="Le Paslier M.C."/>
            <person name="Fan G."/>
            <person name="Renault V."/>
            <person name="Bayer P.E."/>
            <person name="Golicz A.A."/>
            <person name="Manoli S."/>
            <person name="Lee T.H."/>
            <person name="Thi V.H."/>
            <person name="Chalabi S."/>
            <person name="Hu Q."/>
            <person name="Fan C."/>
            <person name="Tollenaere R."/>
            <person name="Lu Y."/>
            <person name="Battail C."/>
            <person name="Shen J."/>
            <person name="Sidebottom C.H."/>
            <person name="Wang X."/>
            <person name="Canaguier A."/>
            <person name="Chauveau A."/>
            <person name="Berard A."/>
            <person name="Deniot G."/>
            <person name="Guan M."/>
            <person name="Liu Z."/>
            <person name="Sun F."/>
            <person name="Lim Y.P."/>
            <person name="Lyons E."/>
            <person name="Town C.D."/>
            <person name="Bancroft I."/>
            <person name="Wang X."/>
            <person name="Meng J."/>
            <person name="Ma J."/>
            <person name="Pires J.C."/>
            <person name="King G.J."/>
            <person name="Brunel D."/>
            <person name="Delourme R."/>
            <person name="Renard M."/>
            <person name="Aury J.M."/>
            <person name="Adams K.L."/>
            <person name="Batley J."/>
            <person name="Snowdon R.J."/>
            <person name="Tost J."/>
            <person name="Edwards D."/>
            <person name="Zhou Y."/>
            <person name="Hua W."/>
            <person name="Sharpe A.G."/>
            <person name="Paterson A.H."/>
            <person name="Guan C."/>
            <person name="Wincker P."/>
        </authorList>
    </citation>
    <scope>NUCLEOTIDE SEQUENCE [LARGE SCALE GENOMIC DNA]</scope>
    <source>
        <strain evidence="3">cv. Darmor-bzh</strain>
    </source>
</reference>
<protein>
    <submittedName>
        <fullName evidence="1">(rape) hypothetical protein</fullName>
    </submittedName>
    <submittedName>
        <fullName evidence="2">BnaA08g00210D protein</fullName>
    </submittedName>
</protein>
<dbReference type="AlphaFoldDB" id="A0A078I020"/>
<accession>A0A078I020</accession>
<name>A0A078I020_BRANA</name>
<organism evidence="2 3">
    <name type="scientific">Brassica napus</name>
    <name type="common">Rape</name>
    <dbReference type="NCBI Taxonomy" id="3708"/>
    <lineage>
        <taxon>Eukaryota</taxon>
        <taxon>Viridiplantae</taxon>
        <taxon>Streptophyta</taxon>
        <taxon>Embryophyta</taxon>
        <taxon>Tracheophyta</taxon>
        <taxon>Spermatophyta</taxon>
        <taxon>Magnoliopsida</taxon>
        <taxon>eudicotyledons</taxon>
        <taxon>Gunneridae</taxon>
        <taxon>Pentapetalae</taxon>
        <taxon>rosids</taxon>
        <taxon>malvids</taxon>
        <taxon>Brassicales</taxon>
        <taxon>Brassicaceae</taxon>
        <taxon>Brassiceae</taxon>
        <taxon>Brassica</taxon>
    </lineage>
</organism>
<sequence>MELTATSSSLNFETYQASESSITNASAKITNCGPDRKVLGIYQNGCPLEKLYQICIKIKKNSIFLSMGGDT</sequence>
<dbReference type="Gramene" id="CDY42393">
    <property type="protein sequence ID" value="CDY42393"/>
    <property type="gene ID" value="GSBRNA2T00074679001"/>
</dbReference>
<evidence type="ECO:0000313" key="3">
    <source>
        <dbReference type="Proteomes" id="UP000028999"/>
    </source>
</evidence>
<keyword evidence="3" id="KW-1185">Reference proteome</keyword>
<dbReference type="EMBL" id="HG994362">
    <property type="protein sequence ID" value="CAF2210742.1"/>
    <property type="molecule type" value="Genomic_DNA"/>
</dbReference>
<dbReference type="PaxDb" id="3708-A0A078I020"/>